<dbReference type="PANTHER" id="PTHR33171">
    <property type="entry name" value="LAR_N DOMAIN-CONTAINING PROTEIN"/>
    <property type="match status" value="1"/>
</dbReference>
<comment type="caution">
    <text evidence="3">The sequence shown here is derived from an EMBL/GenBank/DDBJ whole genome shotgun (WGS) entry which is preliminary data.</text>
</comment>
<reference evidence="3 4" key="1">
    <citation type="submission" date="2019-09" db="EMBL/GenBank/DDBJ databases">
        <title>Genome sequence of Clostridium sp. EA1.</title>
        <authorList>
            <person name="Poehlein A."/>
            <person name="Bengelsdorf F.R."/>
            <person name="Daniel R."/>
        </authorList>
    </citation>
    <scope>NUCLEOTIDE SEQUENCE [LARGE SCALE GENOMIC DNA]</scope>
    <source>
        <strain evidence="3 4">EA1</strain>
    </source>
</reference>
<dbReference type="NCBIfam" id="NF033504">
    <property type="entry name" value="Ni_dep_LarA"/>
    <property type="match status" value="1"/>
</dbReference>
<evidence type="ECO:0000259" key="1">
    <source>
        <dbReference type="Pfam" id="PF09861"/>
    </source>
</evidence>
<evidence type="ECO:0000259" key="2">
    <source>
        <dbReference type="Pfam" id="PF21113"/>
    </source>
</evidence>
<dbReference type="Proteomes" id="UP000469440">
    <property type="component" value="Unassembled WGS sequence"/>
</dbReference>
<dbReference type="EC" id="5.1.2.1" evidence="3"/>
<name>A0A6N8HYI9_9FIRM</name>
<gene>
    <name evidence="3" type="primary">larA_1</name>
    <name evidence="3" type="ORF">CAFE_12410</name>
</gene>
<feature type="domain" description="Lactate racemase C-terminal" evidence="2">
    <location>
        <begin position="274"/>
        <end position="422"/>
    </location>
</feature>
<dbReference type="InterPro" id="IPR018657">
    <property type="entry name" value="LarA-like_N"/>
</dbReference>
<sequence length="424" mass="46004">MSRIIPYGKSGMRLNEDLSHAEILESSVAELKAADTEDGLVRAAMDHPIDSPCLRELAAGKKTCTVILSDHTRPVPSKHIVPAMLKELREGNPEIDVTLLVATGYHRPSSKEELVAKLGPEIVEREKIVIHDSRDSSANVRIGVLPSGAACVVDKAAVETDLLVAEGFIEPHFFAGFSGGRKSVLPGVCDQVTVLGNHCSKFIASPYARTGVLDGNPLHKDMLAAAKMANLAYIVNVIIDENKRVAAAFAGNFITAHRRGCELLLKYCQVKPERRGDIVISSNGGYPLDQNIYQSVKGLTAAEAAAAPGAVLIMVSACGDGHGGESFYHALKDCVSPQKLMEQILATPQDRTKPDQWEFQILCRVLCKHHVIYVTNPEQRKTIEEMKMAWAPDVDTALQEARRLKGANAHLVVIPNGISVMVKE</sequence>
<organism evidence="3 4">
    <name type="scientific">Caproicibacter fermentans</name>
    <dbReference type="NCBI Taxonomy" id="2576756"/>
    <lineage>
        <taxon>Bacteria</taxon>
        <taxon>Bacillati</taxon>
        <taxon>Bacillota</taxon>
        <taxon>Clostridia</taxon>
        <taxon>Eubacteriales</taxon>
        <taxon>Acutalibacteraceae</taxon>
        <taxon>Caproicibacter</taxon>
    </lineage>
</organism>
<evidence type="ECO:0000313" key="3">
    <source>
        <dbReference type="EMBL" id="MVB10547.1"/>
    </source>
</evidence>
<proteinExistence type="predicted"/>
<dbReference type="GO" id="GO:0050043">
    <property type="term" value="F:lactate racemase activity"/>
    <property type="evidence" value="ECO:0007669"/>
    <property type="project" value="UniProtKB-EC"/>
</dbReference>
<dbReference type="EMBL" id="VWXL01000041">
    <property type="protein sequence ID" value="MVB10547.1"/>
    <property type="molecule type" value="Genomic_DNA"/>
</dbReference>
<accession>A0A6N8HYI9</accession>
<dbReference type="InterPro" id="IPR048520">
    <property type="entry name" value="LarA_C"/>
</dbReference>
<protein>
    <submittedName>
        <fullName evidence="3">Lactate racemase</fullName>
        <ecNumber evidence="3">5.1.2.1</ecNumber>
    </submittedName>
</protein>
<dbReference type="InterPro" id="IPR048068">
    <property type="entry name" value="LarA-like"/>
</dbReference>
<dbReference type="Pfam" id="PF09861">
    <property type="entry name" value="Lar_N"/>
    <property type="match status" value="1"/>
</dbReference>
<evidence type="ECO:0000313" key="4">
    <source>
        <dbReference type="Proteomes" id="UP000469440"/>
    </source>
</evidence>
<dbReference type="OrthoDB" id="9770545at2"/>
<dbReference type="Gene3D" id="3.40.50.11440">
    <property type="match status" value="1"/>
</dbReference>
<dbReference type="InterPro" id="IPR043166">
    <property type="entry name" value="LarA-like_C"/>
</dbReference>
<dbReference type="AlphaFoldDB" id="A0A6N8HYI9"/>
<dbReference type="PANTHER" id="PTHR33171:SF17">
    <property type="entry name" value="LARA-LIKE N-TERMINAL DOMAIN-CONTAINING PROTEIN"/>
    <property type="match status" value="1"/>
</dbReference>
<dbReference type="InterPro" id="IPR047926">
    <property type="entry name" value="Ni_dep_LarA"/>
</dbReference>
<dbReference type="Pfam" id="PF21113">
    <property type="entry name" value="LarA_C"/>
    <property type="match status" value="1"/>
</dbReference>
<dbReference type="Gene3D" id="3.90.226.30">
    <property type="match status" value="1"/>
</dbReference>
<feature type="domain" description="LarA-like N-terminal" evidence="1">
    <location>
        <begin position="7"/>
        <end position="211"/>
    </location>
</feature>
<dbReference type="RefSeq" id="WP_066643656.1">
    <property type="nucleotide sequence ID" value="NZ_VWXL01000041.1"/>
</dbReference>
<keyword evidence="4" id="KW-1185">Reference proteome</keyword>
<keyword evidence="3" id="KW-0413">Isomerase</keyword>